<dbReference type="KEGG" id="spad:DVK44_21930"/>
<dbReference type="Proteomes" id="UP000253868">
    <property type="component" value="Chromosome"/>
</dbReference>
<feature type="domain" description="HTH cro/C1-type" evidence="1">
    <location>
        <begin position="24"/>
        <end position="79"/>
    </location>
</feature>
<dbReference type="EMBL" id="CP031194">
    <property type="protein sequence ID" value="AXG79872.1"/>
    <property type="molecule type" value="Genomic_DNA"/>
</dbReference>
<proteinExistence type="predicted"/>
<evidence type="ECO:0000259" key="1">
    <source>
        <dbReference type="SMART" id="SM00530"/>
    </source>
</evidence>
<evidence type="ECO:0000313" key="3">
    <source>
        <dbReference type="Proteomes" id="UP000253868"/>
    </source>
</evidence>
<dbReference type="RefSeq" id="WP_114661198.1">
    <property type="nucleotide sequence ID" value="NZ_CP031194.1"/>
</dbReference>
<accession>A0A345HT48</accession>
<protein>
    <submittedName>
        <fullName evidence="2">XRE family transcriptional regulator</fullName>
    </submittedName>
</protein>
<reference evidence="3" key="1">
    <citation type="submission" date="2018-07" db="EMBL/GenBank/DDBJ databases">
        <authorList>
            <person name="Zhao J."/>
        </authorList>
    </citation>
    <scope>NUCLEOTIDE SEQUENCE [LARGE SCALE GENOMIC DNA]</scope>
    <source>
        <strain evidence="3">GSSD-12</strain>
    </source>
</reference>
<dbReference type="InterPro" id="IPR043917">
    <property type="entry name" value="DUF5753"/>
</dbReference>
<dbReference type="SMART" id="SM00530">
    <property type="entry name" value="HTH_XRE"/>
    <property type="match status" value="1"/>
</dbReference>
<keyword evidence="3" id="KW-1185">Reference proteome</keyword>
<sequence length="295" mass="32454">MGSAPGWTGGGRVSTVLGRKLGGELYKLRVAAGKKQQEASDALSATPTKVVKMESGSVPMRDPDVKALCELYEADAEVVRQLRELARRDRERRKVKGWWDDELTPAKQVEYISTEDAALSVRQWQMAIIPGLFQTPEYLRAMGVADLSCDDLDRIEDVVATRLKRQARLHGDEPLKIHAVIWEAALRQLMGGPEVMRGQLSHLCELTKLPNVQIQVLPFRAGAHPCIGGPFSILSFAEEGAVDVVYQDTARSTIWYEDPAEGADYAALFARVAGASLSPYDSVQFIDSVSKGLNE</sequence>
<evidence type="ECO:0000313" key="2">
    <source>
        <dbReference type="EMBL" id="AXG79872.1"/>
    </source>
</evidence>
<dbReference type="InterPro" id="IPR001387">
    <property type="entry name" value="Cro/C1-type_HTH"/>
</dbReference>
<gene>
    <name evidence="2" type="ORF">DVK44_21930</name>
</gene>
<dbReference type="Pfam" id="PF13560">
    <property type="entry name" value="HTH_31"/>
    <property type="match status" value="1"/>
</dbReference>
<dbReference type="AlphaFoldDB" id="A0A345HT48"/>
<organism evidence="2 3">
    <name type="scientific">Streptomyces paludis</name>
    <dbReference type="NCBI Taxonomy" id="2282738"/>
    <lineage>
        <taxon>Bacteria</taxon>
        <taxon>Bacillati</taxon>
        <taxon>Actinomycetota</taxon>
        <taxon>Actinomycetes</taxon>
        <taxon>Kitasatosporales</taxon>
        <taxon>Streptomycetaceae</taxon>
        <taxon>Streptomyces</taxon>
    </lineage>
</organism>
<dbReference type="Pfam" id="PF19054">
    <property type="entry name" value="DUF5753"/>
    <property type="match status" value="1"/>
</dbReference>
<dbReference type="CDD" id="cd00093">
    <property type="entry name" value="HTH_XRE"/>
    <property type="match status" value="1"/>
</dbReference>
<dbReference type="OrthoDB" id="5172945at2"/>
<name>A0A345HT48_9ACTN</name>